<dbReference type="Pfam" id="PF00176">
    <property type="entry name" value="SNF2-rel_dom"/>
    <property type="match status" value="1"/>
</dbReference>
<dbReference type="InterPro" id="IPR016197">
    <property type="entry name" value="Chromo-like_dom_sf"/>
</dbReference>
<protein>
    <submittedName>
        <fullName evidence="6">Helicase ATP-binding domain-containing protein</fullName>
    </submittedName>
</protein>
<proteinExistence type="predicted"/>
<comment type="subcellular location">
    <subcellularLocation>
        <location evidence="1">Nucleus</location>
    </subcellularLocation>
</comment>
<dbReference type="GO" id="GO:0016887">
    <property type="term" value="F:ATP hydrolysis activity"/>
    <property type="evidence" value="ECO:0007669"/>
    <property type="project" value="TreeGrafter"/>
</dbReference>
<dbReference type="GO" id="GO:0005524">
    <property type="term" value="F:ATP binding"/>
    <property type="evidence" value="ECO:0007669"/>
    <property type="project" value="UniProtKB-KW"/>
</dbReference>
<evidence type="ECO:0000256" key="3">
    <source>
        <dbReference type="ARBA" id="ARBA00022840"/>
    </source>
</evidence>
<dbReference type="WBParaSite" id="ECPE_0000686101-mRNA-1">
    <property type="protein sequence ID" value="ECPE_0000686101-mRNA-1"/>
    <property type="gene ID" value="ECPE_0000686101"/>
</dbReference>
<evidence type="ECO:0000256" key="1">
    <source>
        <dbReference type="ARBA" id="ARBA00004123"/>
    </source>
</evidence>
<dbReference type="InterPro" id="IPR038718">
    <property type="entry name" value="SNF2-like_sf"/>
</dbReference>
<dbReference type="SUPFAM" id="SSF52540">
    <property type="entry name" value="P-loop containing nucleoside triphosphate hydrolases"/>
    <property type="match status" value="1"/>
</dbReference>
<dbReference type="GO" id="GO:0003677">
    <property type="term" value="F:DNA binding"/>
    <property type="evidence" value="ECO:0007669"/>
    <property type="project" value="TreeGrafter"/>
</dbReference>
<evidence type="ECO:0000256" key="2">
    <source>
        <dbReference type="ARBA" id="ARBA00022741"/>
    </source>
</evidence>
<dbReference type="InterPro" id="IPR023780">
    <property type="entry name" value="Chromo_domain"/>
</dbReference>
<sequence length="247" mass="28663">LVKWRSLAYEDATWELAQDVDPAKVKEFLKWQNPPKLTPVPRDSNYKIIRPDPSTWIPIESDQVYKNSNKLRDYQLEGVNWLTYCWFHHRNCILADEMGLGKTVQSVTFLLELAKAGIHGPFLVIVPLSTVTNWQREFENWSDFNVVIYHGSSTSRNMIQEYEIFYKRRPSDSAVRHDVYKFNALVTTFEVLMTDIEFFGKIHWAAAVIDEAHRLKNKKCKLGEGLRYLDLVSSRTANDLCLAGSLC</sequence>
<evidence type="ECO:0000313" key="6">
    <source>
        <dbReference type="WBParaSite" id="ECPE_0000686101-mRNA-1"/>
    </source>
</evidence>
<dbReference type="Pfam" id="PF00385">
    <property type="entry name" value="Chromo"/>
    <property type="match status" value="1"/>
</dbReference>
<keyword evidence="2" id="KW-0547">Nucleotide-binding</keyword>
<dbReference type="InterPro" id="IPR014001">
    <property type="entry name" value="Helicase_ATP-bd"/>
</dbReference>
<dbReference type="PANTHER" id="PTHR45623:SF11">
    <property type="entry name" value="KISMET, ISOFORM C"/>
    <property type="match status" value="1"/>
</dbReference>
<feature type="domain" description="Helicase ATP-binding" evidence="5">
    <location>
        <begin position="83"/>
        <end position="247"/>
    </location>
</feature>
<accession>A0A183AIR3</accession>
<dbReference type="PANTHER" id="PTHR45623">
    <property type="entry name" value="CHROMODOMAIN-HELICASE-DNA-BINDING PROTEIN 3-RELATED-RELATED"/>
    <property type="match status" value="1"/>
</dbReference>
<dbReference type="GO" id="GO:0042393">
    <property type="term" value="F:histone binding"/>
    <property type="evidence" value="ECO:0007669"/>
    <property type="project" value="TreeGrafter"/>
</dbReference>
<dbReference type="PROSITE" id="PS51192">
    <property type="entry name" value="HELICASE_ATP_BIND_1"/>
    <property type="match status" value="1"/>
</dbReference>
<evidence type="ECO:0000256" key="4">
    <source>
        <dbReference type="ARBA" id="ARBA00023242"/>
    </source>
</evidence>
<keyword evidence="3" id="KW-0067">ATP-binding</keyword>
<dbReference type="SMART" id="SM00487">
    <property type="entry name" value="DEXDc"/>
    <property type="match status" value="1"/>
</dbReference>
<dbReference type="GO" id="GO:0005634">
    <property type="term" value="C:nucleus"/>
    <property type="evidence" value="ECO:0007669"/>
    <property type="project" value="UniProtKB-SubCell"/>
</dbReference>
<dbReference type="AlphaFoldDB" id="A0A183AIR3"/>
<dbReference type="GO" id="GO:0010468">
    <property type="term" value="P:regulation of gene expression"/>
    <property type="evidence" value="ECO:0007669"/>
    <property type="project" value="TreeGrafter"/>
</dbReference>
<organism evidence="6">
    <name type="scientific">Echinostoma caproni</name>
    <dbReference type="NCBI Taxonomy" id="27848"/>
    <lineage>
        <taxon>Eukaryota</taxon>
        <taxon>Metazoa</taxon>
        <taxon>Spiralia</taxon>
        <taxon>Lophotrochozoa</taxon>
        <taxon>Platyhelminthes</taxon>
        <taxon>Trematoda</taxon>
        <taxon>Digenea</taxon>
        <taxon>Plagiorchiida</taxon>
        <taxon>Echinostomata</taxon>
        <taxon>Echinostomatoidea</taxon>
        <taxon>Echinostomatidae</taxon>
        <taxon>Echinostoma</taxon>
    </lineage>
</organism>
<dbReference type="Gene3D" id="3.40.50.10810">
    <property type="entry name" value="Tandem AAA-ATPase domain"/>
    <property type="match status" value="1"/>
</dbReference>
<dbReference type="SUPFAM" id="SSF54160">
    <property type="entry name" value="Chromo domain-like"/>
    <property type="match status" value="1"/>
</dbReference>
<keyword evidence="4" id="KW-0539">Nucleus</keyword>
<reference evidence="6" key="1">
    <citation type="submission" date="2016-06" db="UniProtKB">
        <authorList>
            <consortium name="WormBaseParasite"/>
        </authorList>
    </citation>
    <scope>IDENTIFICATION</scope>
</reference>
<dbReference type="Gene3D" id="2.40.50.40">
    <property type="match status" value="1"/>
</dbReference>
<dbReference type="GO" id="GO:0000785">
    <property type="term" value="C:chromatin"/>
    <property type="evidence" value="ECO:0007669"/>
    <property type="project" value="TreeGrafter"/>
</dbReference>
<dbReference type="InterPro" id="IPR027417">
    <property type="entry name" value="P-loop_NTPase"/>
</dbReference>
<evidence type="ECO:0000259" key="5">
    <source>
        <dbReference type="PROSITE" id="PS51192"/>
    </source>
</evidence>
<dbReference type="GO" id="GO:0003682">
    <property type="term" value="F:chromatin binding"/>
    <property type="evidence" value="ECO:0007669"/>
    <property type="project" value="TreeGrafter"/>
</dbReference>
<dbReference type="InterPro" id="IPR000330">
    <property type="entry name" value="SNF2_N"/>
</dbReference>
<dbReference type="GO" id="GO:0140658">
    <property type="term" value="F:ATP-dependent chromatin remodeler activity"/>
    <property type="evidence" value="ECO:0007669"/>
    <property type="project" value="TreeGrafter"/>
</dbReference>
<name>A0A183AIR3_9TREM</name>